<dbReference type="EMBL" id="CAJEWN010000143">
    <property type="protein sequence ID" value="CAD2168577.1"/>
    <property type="molecule type" value="Genomic_DNA"/>
</dbReference>
<evidence type="ECO:0000313" key="2">
    <source>
        <dbReference type="Proteomes" id="UP000580250"/>
    </source>
</evidence>
<name>A0A6V7V154_MELEN</name>
<organism evidence="1 2">
    <name type="scientific">Meloidogyne enterolobii</name>
    <name type="common">Root-knot nematode worm</name>
    <name type="synonym">Meloidogyne mayaguensis</name>
    <dbReference type="NCBI Taxonomy" id="390850"/>
    <lineage>
        <taxon>Eukaryota</taxon>
        <taxon>Metazoa</taxon>
        <taxon>Ecdysozoa</taxon>
        <taxon>Nematoda</taxon>
        <taxon>Chromadorea</taxon>
        <taxon>Rhabditida</taxon>
        <taxon>Tylenchina</taxon>
        <taxon>Tylenchomorpha</taxon>
        <taxon>Tylenchoidea</taxon>
        <taxon>Meloidogynidae</taxon>
        <taxon>Meloidogyninae</taxon>
        <taxon>Meloidogyne</taxon>
    </lineage>
</organism>
<dbReference type="AlphaFoldDB" id="A0A6V7V154"/>
<dbReference type="Proteomes" id="UP000580250">
    <property type="component" value="Unassembled WGS sequence"/>
</dbReference>
<comment type="caution">
    <text evidence="1">The sequence shown here is derived from an EMBL/GenBank/DDBJ whole genome shotgun (WGS) entry which is preliminary data.</text>
</comment>
<reference evidence="1 2" key="1">
    <citation type="submission" date="2020-08" db="EMBL/GenBank/DDBJ databases">
        <authorList>
            <person name="Koutsovoulos G."/>
            <person name="Danchin GJ E."/>
        </authorList>
    </citation>
    <scope>NUCLEOTIDE SEQUENCE [LARGE SCALE GENOMIC DNA]</scope>
</reference>
<sequence>MIITHLPYPLNLHTYLPLISPESSHTPSRLLYHHPTQLPFIFSHFLDLDQT</sequence>
<gene>
    <name evidence="1" type="ORF">MENT_LOCUS19951</name>
</gene>
<accession>A0A6V7V154</accession>
<protein>
    <submittedName>
        <fullName evidence="1">Uncharacterized protein</fullName>
    </submittedName>
</protein>
<evidence type="ECO:0000313" key="1">
    <source>
        <dbReference type="EMBL" id="CAD2168577.1"/>
    </source>
</evidence>
<proteinExistence type="predicted"/>